<proteinExistence type="predicted"/>
<evidence type="ECO:0000313" key="2">
    <source>
        <dbReference type="Proteomes" id="UP001529510"/>
    </source>
</evidence>
<accession>A0ABD0RXW5</accession>
<dbReference type="AlphaFoldDB" id="A0ABD0RXW5"/>
<evidence type="ECO:0000313" key="1">
    <source>
        <dbReference type="EMBL" id="KAL0203306.1"/>
    </source>
</evidence>
<reference evidence="1 2" key="1">
    <citation type="submission" date="2024-05" db="EMBL/GenBank/DDBJ databases">
        <title>Genome sequencing and assembly of Indian major carp, Cirrhinus mrigala (Hamilton, 1822).</title>
        <authorList>
            <person name="Mohindra V."/>
            <person name="Chowdhury L.M."/>
            <person name="Lal K."/>
            <person name="Jena J.K."/>
        </authorList>
    </citation>
    <scope>NUCLEOTIDE SEQUENCE [LARGE SCALE GENOMIC DNA]</scope>
    <source>
        <strain evidence="1">CM1030</strain>
        <tissue evidence="1">Blood</tissue>
    </source>
</reference>
<sequence length="81" mass="8977">TRWRRLEGLLRRMPLCSILPPRPSCAIPTWLLHVPTATMSLNRSKRPLGASPALPRPLHPLMRSTGTLASASWPPLSTSLM</sequence>
<name>A0ABD0RXW5_CIRMR</name>
<organism evidence="1 2">
    <name type="scientific">Cirrhinus mrigala</name>
    <name type="common">Mrigala</name>
    <dbReference type="NCBI Taxonomy" id="683832"/>
    <lineage>
        <taxon>Eukaryota</taxon>
        <taxon>Metazoa</taxon>
        <taxon>Chordata</taxon>
        <taxon>Craniata</taxon>
        <taxon>Vertebrata</taxon>
        <taxon>Euteleostomi</taxon>
        <taxon>Actinopterygii</taxon>
        <taxon>Neopterygii</taxon>
        <taxon>Teleostei</taxon>
        <taxon>Ostariophysi</taxon>
        <taxon>Cypriniformes</taxon>
        <taxon>Cyprinidae</taxon>
        <taxon>Labeoninae</taxon>
        <taxon>Labeonini</taxon>
        <taxon>Cirrhinus</taxon>
    </lineage>
</organism>
<protein>
    <submittedName>
        <fullName evidence="1">Uncharacterized protein</fullName>
    </submittedName>
</protein>
<comment type="caution">
    <text evidence="1">The sequence shown here is derived from an EMBL/GenBank/DDBJ whole genome shotgun (WGS) entry which is preliminary data.</text>
</comment>
<gene>
    <name evidence="1" type="ORF">M9458_001324</name>
</gene>
<feature type="non-terminal residue" evidence="1">
    <location>
        <position position="1"/>
    </location>
</feature>
<dbReference type="Proteomes" id="UP001529510">
    <property type="component" value="Unassembled WGS sequence"/>
</dbReference>
<dbReference type="EMBL" id="JAMKFB020000001">
    <property type="protein sequence ID" value="KAL0203306.1"/>
    <property type="molecule type" value="Genomic_DNA"/>
</dbReference>
<keyword evidence="2" id="KW-1185">Reference proteome</keyword>